<dbReference type="EMBL" id="MEVD01000015">
    <property type="protein sequence ID" value="OGC53263.1"/>
    <property type="molecule type" value="Genomic_DNA"/>
</dbReference>
<evidence type="ECO:0000256" key="5">
    <source>
        <dbReference type="ARBA" id="ARBA00023277"/>
    </source>
</evidence>
<evidence type="ECO:0000313" key="6">
    <source>
        <dbReference type="EMBL" id="OGC53263.1"/>
    </source>
</evidence>
<dbReference type="Pfam" id="PF04794">
    <property type="entry name" value="YdjC"/>
    <property type="match status" value="1"/>
</dbReference>
<evidence type="ECO:0000256" key="4">
    <source>
        <dbReference type="ARBA" id="ARBA00022842"/>
    </source>
</evidence>
<dbReference type="GO" id="GO:0046872">
    <property type="term" value="F:metal ion binding"/>
    <property type="evidence" value="ECO:0007669"/>
    <property type="project" value="UniProtKB-KW"/>
</dbReference>
<evidence type="ECO:0000256" key="1">
    <source>
        <dbReference type="ARBA" id="ARBA00001946"/>
    </source>
</evidence>
<dbReference type="InterPro" id="IPR011330">
    <property type="entry name" value="Glyco_hydro/deAcase_b/a-brl"/>
</dbReference>
<evidence type="ECO:0000313" key="7">
    <source>
        <dbReference type="Proteomes" id="UP000178127"/>
    </source>
</evidence>
<dbReference type="GO" id="GO:0016787">
    <property type="term" value="F:hydrolase activity"/>
    <property type="evidence" value="ECO:0007669"/>
    <property type="project" value="UniProtKB-KW"/>
</dbReference>
<keyword evidence="4" id="KW-0460">Magnesium</keyword>
<dbReference type="STRING" id="1802620.A3D91_02505"/>
<organism evidence="6 7">
    <name type="scientific">candidate division WWE3 bacterium RIFCSPHIGHO2_02_FULL_38_14</name>
    <dbReference type="NCBI Taxonomy" id="1802620"/>
    <lineage>
        <taxon>Bacteria</taxon>
        <taxon>Katanobacteria</taxon>
    </lineage>
</organism>
<keyword evidence="5" id="KW-0119">Carbohydrate metabolism</keyword>
<dbReference type="SUPFAM" id="SSF88713">
    <property type="entry name" value="Glycoside hydrolase/deacetylase"/>
    <property type="match status" value="1"/>
</dbReference>
<evidence type="ECO:0000256" key="2">
    <source>
        <dbReference type="ARBA" id="ARBA00022723"/>
    </source>
</evidence>
<dbReference type="InterPro" id="IPR006879">
    <property type="entry name" value="YdjC-like"/>
</dbReference>
<comment type="caution">
    <text evidence="6">The sequence shown here is derived from an EMBL/GenBank/DDBJ whole genome shotgun (WGS) entry which is preliminary data.</text>
</comment>
<dbReference type="PANTHER" id="PTHR31609:SF1">
    <property type="entry name" value="CARBOHYDRATE DEACETYLASE"/>
    <property type="match status" value="1"/>
</dbReference>
<comment type="cofactor">
    <cofactor evidence="1">
        <name>Mg(2+)</name>
        <dbReference type="ChEBI" id="CHEBI:18420"/>
    </cofactor>
</comment>
<protein>
    <recommendedName>
        <fullName evidence="8">ChbG/HpnK family deacetylase</fullName>
    </recommendedName>
</protein>
<proteinExistence type="predicted"/>
<dbReference type="GO" id="GO:0005975">
    <property type="term" value="P:carbohydrate metabolic process"/>
    <property type="evidence" value="ECO:0007669"/>
    <property type="project" value="InterPro"/>
</dbReference>
<sequence>MTKKKLITTAHDFGLSGSVNEGILYAINHKNNIIKEYSLLPNAPYSKQGAEIAKEYKELSVDLCIVLNNYEPLLTNHKTLVDPNGYFIKGDTTTWNFEVLDKFDENEITKEIHAQYEWFLKNVGRKPSALVTQKSEHGDPKILIPLADLAKKENLPIRTPAWKWFTNYAAQSYVEEQGIKHTSKVFVGCYDWKGRFGLDIEKDLDQLFNEAEGISELLIFCGFADEELFKLSSVNWQRGQYLNMLERKNEILLRFKEKFDLISYKEVFV</sequence>
<keyword evidence="3" id="KW-0378">Hydrolase</keyword>
<dbReference type="Gene3D" id="3.20.20.370">
    <property type="entry name" value="Glycoside hydrolase/deacetylase"/>
    <property type="match status" value="1"/>
</dbReference>
<dbReference type="AlphaFoldDB" id="A0A1F4V9C9"/>
<evidence type="ECO:0000256" key="3">
    <source>
        <dbReference type="ARBA" id="ARBA00022801"/>
    </source>
</evidence>
<evidence type="ECO:0008006" key="8">
    <source>
        <dbReference type="Google" id="ProtNLM"/>
    </source>
</evidence>
<name>A0A1F4V9C9_UNCKA</name>
<keyword evidence="2" id="KW-0479">Metal-binding</keyword>
<reference evidence="6 7" key="1">
    <citation type="journal article" date="2016" name="Nat. Commun.">
        <title>Thousands of microbial genomes shed light on interconnected biogeochemical processes in an aquifer system.</title>
        <authorList>
            <person name="Anantharaman K."/>
            <person name="Brown C.T."/>
            <person name="Hug L.A."/>
            <person name="Sharon I."/>
            <person name="Castelle C.J."/>
            <person name="Probst A.J."/>
            <person name="Thomas B.C."/>
            <person name="Singh A."/>
            <person name="Wilkins M.J."/>
            <person name="Karaoz U."/>
            <person name="Brodie E.L."/>
            <person name="Williams K.H."/>
            <person name="Hubbard S.S."/>
            <person name="Banfield J.F."/>
        </authorList>
    </citation>
    <scope>NUCLEOTIDE SEQUENCE [LARGE SCALE GENOMIC DNA]</scope>
</reference>
<accession>A0A1F4V9C9</accession>
<dbReference type="Proteomes" id="UP000178127">
    <property type="component" value="Unassembled WGS sequence"/>
</dbReference>
<gene>
    <name evidence="6" type="ORF">A3D91_02505</name>
</gene>
<dbReference type="GO" id="GO:0019213">
    <property type="term" value="F:deacetylase activity"/>
    <property type="evidence" value="ECO:0007669"/>
    <property type="project" value="TreeGrafter"/>
</dbReference>
<dbReference type="PANTHER" id="PTHR31609">
    <property type="entry name" value="YDJC DEACETYLASE FAMILY MEMBER"/>
    <property type="match status" value="1"/>
</dbReference>